<evidence type="ECO:0000313" key="2">
    <source>
        <dbReference type="EMBL" id="VDK87843.1"/>
    </source>
</evidence>
<reference evidence="2 3" key="1">
    <citation type="submission" date="2018-08" db="EMBL/GenBank/DDBJ databases">
        <authorList>
            <person name="Laetsch R D."/>
            <person name="Stevens L."/>
            <person name="Kumar S."/>
            <person name="Blaxter L. M."/>
        </authorList>
    </citation>
    <scope>NUCLEOTIDE SEQUENCE [LARGE SCALE GENOMIC DNA]</scope>
</reference>
<proteinExistence type="predicted"/>
<dbReference type="Proteomes" id="UP000277928">
    <property type="component" value="Unassembled WGS sequence"/>
</dbReference>
<feature type="compositionally biased region" description="Low complexity" evidence="1">
    <location>
        <begin position="69"/>
        <end position="78"/>
    </location>
</feature>
<dbReference type="OrthoDB" id="5871668at2759"/>
<feature type="region of interest" description="Disordered" evidence="1">
    <location>
        <begin position="40"/>
        <end position="93"/>
    </location>
</feature>
<feature type="compositionally biased region" description="Basic and acidic residues" evidence="1">
    <location>
        <begin position="53"/>
        <end position="68"/>
    </location>
</feature>
<evidence type="ECO:0000313" key="3">
    <source>
        <dbReference type="Proteomes" id="UP000277928"/>
    </source>
</evidence>
<organism evidence="2 3">
    <name type="scientific">Litomosoides sigmodontis</name>
    <name type="common">Filarial nematode worm</name>
    <dbReference type="NCBI Taxonomy" id="42156"/>
    <lineage>
        <taxon>Eukaryota</taxon>
        <taxon>Metazoa</taxon>
        <taxon>Ecdysozoa</taxon>
        <taxon>Nematoda</taxon>
        <taxon>Chromadorea</taxon>
        <taxon>Rhabditida</taxon>
        <taxon>Spirurina</taxon>
        <taxon>Spiruromorpha</taxon>
        <taxon>Filarioidea</taxon>
        <taxon>Onchocercidae</taxon>
        <taxon>Litomosoides</taxon>
    </lineage>
</organism>
<keyword evidence="3" id="KW-1185">Reference proteome</keyword>
<evidence type="ECO:0000256" key="1">
    <source>
        <dbReference type="SAM" id="MobiDB-lite"/>
    </source>
</evidence>
<protein>
    <submittedName>
        <fullName evidence="2">Uncharacterized protein</fullName>
    </submittedName>
</protein>
<gene>
    <name evidence="2" type="ORF">NLS_LOCUS8367</name>
</gene>
<sequence length="93" mass="10164">MDKNGTGWNDMVARNLPECRAHVRKKISTQVRIYGLTVGYLTPAGQDGTEQEGTGRDGTGRDETRRDATGTGRTGWTGQDERSGEGMVPPLKR</sequence>
<dbReference type="EMBL" id="UYRX01001039">
    <property type="protein sequence ID" value="VDK87843.1"/>
    <property type="molecule type" value="Genomic_DNA"/>
</dbReference>
<accession>A0A3P6TYC8</accession>
<name>A0A3P6TYC8_LITSI</name>
<dbReference type="AlphaFoldDB" id="A0A3P6TYC8"/>